<dbReference type="AlphaFoldDB" id="C2G5Q5"/>
<accession>C2G5Q5</accession>
<name>C2G5Q5_SPHSI</name>
<dbReference type="EMBL" id="ACHB01000110">
    <property type="protein sequence ID" value="EEI89494.1"/>
    <property type="molecule type" value="Genomic_DNA"/>
</dbReference>
<evidence type="ECO:0000313" key="2">
    <source>
        <dbReference type="Proteomes" id="UP000006241"/>
    </source>
</evidence>
<dbReference type="HOGENOM" id="CLU_2496325_0_0_10"/>
<dbReference type="RefSeq" id="WP_003013354.1">
    <property type="nucleotide sequence ID" value="NZ_GG668647.1"/>
</dbReference>
<proteinExistence type="predicted"/>
<protein>
    <submittedName>
        <fullName evidence="1">Uncharacterized protein</fullName>
    </submittedName>
</protein>
<dbReference type="Proteomes" id="UP000006241">
    <property type="component" value="Unassembled WGS sequence"/>
</dbReference>
<evidence type="ECO:0000313" key="1">
    <source>
        <dbReference type="EMBL" id="EEI89494.1"/>
    </source>
</evidence>
<gene>
    <name evidence="1" type="ORF">HMPREF0765_4911</name>
</gene>
<organism evidence="1 2">
    <name type="scientific">Sphingobacterium spiritivorum ATCC 33300</name>
    <dbReference type="NCBI Taxonomy" id="525372"/>
    <lineage>
        <taxon>Bacteria</taxon>
        <taxon>Pseudomonadati</taxon>
        <taxon>Bacteroidota</taxon>
        <taxon>Sphingobacteriia</taxon>
        <taxon>Sphingobacteriales</taxon>
        <taxon>Sphingobacteriaceae</taxon>
        <taxon>Sphingobacterium</taxon>
    </lineage>
</organism>
<reference evidence="1 2" key="1">
    <citation type="submission" date="2009-01" db="EMBL/GenBank/DDBJ databases">
        <authorList>
            <person name="Qin X."/>
            <person name="Bachman B."/>
            <person name="Battles P."/>
            <person name="Bell A."/>
            <person name="Bess C."/>
            <person name="Bickham C."/>
            <person name="Chaboub L."/>
            <person name="Chen D."/>
            <person name="Coyle M."/>
            <person name="Deiros D.R."/>
            <person name="Dinh H."/>
            <person name="Forbes L."/>
            <person name="Fowler G."/>
            <person name="Francisco L."/>
            <person name="Fu Q."/>
            <person name="Gubbala S."/>
            <person name="Hale W."/>
            <person name="Han Y."/>
            <person name="Hemphill L."/>
            <person name="Highlander S.K."/>
            <person name="Hirani K."/>
            <person name="Hogues M."/>
            <person name="Jackson L."/>
            <person name="Jakkamsetti A."/>
            <person name="Javaid M."/>
            <person name="Jiang H."/>
            <person name="Korchina V."/>
            <person name="Kovar C."/>
            <person name="Lara F."/>
            <person name="Lee S."/>
            <person name="Mata R."/>
            <person name="Mathew T."/>
            <person name="Moen C."/>
            <person name="Morales K."/>
            <person name="Munidasa M."/>
            <person name="Nazareth L."/>
            <person name="Ngo R."/>
            <person name="Nguyen L."/>
            <person name="Okwuonu G."/>
            <person name="Ongeri F."/>
            <person name="Patil S."/>
            <person name="Petrosino J."/>
            <person name="Pham C."/>
            <person name="Pham P."/>
            <person name="Pu L.-L."/>
            <person name="Puazo M."/>
            <person name="Raj R."/>
            <person name="Reid J."/>
            <person name="Rouhana J."/>
            <person name="Saada N."/>
            <person name="Shang Y."/>
            <person name="Simmons D."/>
            <person name="Thornton R."/>
            <person name="Warren J."/>
            <person name="Weissenberger G."/>
            <person name="Zhang J."/>
            <person name="Zhang L."/>
            <person name="Zhou C."/>
            <person name="Zhu D."/>
            <person name="Muzny D."/>
            <person name="Worley K."/>
            <person name="Gibbs R."/>
        </authorList>
    </citation>
    <scope>NUCLEOTIDE SEQUENCE [LARGE SCALE GENOMIC DNA]</scope>
    <source>
        <strain evidence="1 2">ATCC 33300</strain>
    </source>
</reference>
<sequence length="86" mass="10072">MKDPIGSFETIKENFIRYIKTAFRTKFEGIEKERYDLLNYDRVLYRKPWIEPLPDYVSSGKKINDLTLEDLGNALSDAEVKLLKGL</sequence>
<comment type="caution">
    <text evidence="1">The sequence shown here is derived from an EMBL/GenBank/DDBJ whole genome shotgun (WGS) entry which is preliminary data.</text>
</comment>